<dbReference type="SMART" id="SM01012">
    <property type="entry name" value="ANTAR"/>
    <property type="match status" value="1"/>
</dbReference>
<evidence type="ECO:0000259" key="2">
    <source>
        <dbReference type="SMART" id="SM01012"/>
    </source>
</evidence>
<dbReference type="InterPro" id="IPR029016">
    <property type="entry name" value="GAF-like_dom_sf"/>
</dbReference>
<dbReference type="AlphaFoldDB" id="A0A919E1K7"/>
<proteinExistence type="predicted"/>
<evidence type="ECO:0000313" key="3">
    <source>
        <dbReference type="EMBL" id="GHF01571.1"/>
    </source>
</evidence>
<evidence type="ECO:0000313" key="4">
    <source>
        <dbReference type="Proteomes" id="UP000608024"/>
    </source>
</evidence>
<dbReference type="Pfam" id="PF13185">
    <property type="entry name" value="GAF_2"/>
    <property type="match status" value="1"/>
</dbReference>
<gene>
    <name evidence="3" type="ORF">GCM10018785_75150</name>
</gene>
<dbReference type="SUPFAM" id="SSF55781">
    <property type="entry name" value="GAF domain-like"/>
    <property type="match status" value="1"/>
</dbReference>
<sequence length="250" mass="25765">MPAGDQHGAPDATPSPGETPAPSSARVSPAAHTGPGPRGVPADTVRSLGLDALTMSVTAGDGLPELVWSQPPEGLGPELEELQFALGDGPTFEAAGRGRRVMEPDLAATDPARWPAFLPVAARTPARAVVAVPLRLGVAVIGVLAGYRTSTGPLTDTQRRDLTRLARTLLALLLDTVEVPSADGTGAPPGLALRRAEVHQATGYLSVRLGIPPGQALLRLRSHAAAHDVPLTALARALFAGSVLPEDFDR</sequence>
<reference evidence="3" key="1">
    <citation type="journal article" date="2014" name="Int. J. Syst. Evol. Microbiol.">
        <title>Complete genome sequence of Corynebacterium casei LMG S-19264T (=DSM 44701T), isolated from a smear-ripened cheese.</title>
        <authorList>
            <consortium name="US DOE Joint Genome Institute (JGI-PGF)"/>
            <person name="Walter F."/>
            <person name="Albersmeier A."/>
            <person name="Kalinowski J."/>
            <person name="Ruckert C."/>
        </authorList>
    </citation>
    <scope>NUCLEOTIDE SEQUENCE</scope>
    <source>
        <strain evidence="3">JCM 4784</strain>
    </source>
</reference>
<keyword evidence="4" id="KW-1185">Reference proteome</keyword>
<dbReference type="InterPro" id="IPR003018">
    <property type="entry name" value="GAF"/>
</dbReference>
<dbReference type="InterPro" id="IPR005561">
    <property type="entry name" value="ANTAR"/>
</dbReference>
<feature type="domain" description="ANTAR" evidence="2">
    <location>
        <begin position="161"/>
        <end position="239"/>
    </location>
</feature>
<feature type="compositionally biased region" description="Low complexity" evidence="1">
    <location>
        <begin position="20"/>
        <end position="31"/>
    </location>
</feature>
<reference evidence="3" key="2">
    <citation type="submission" date="2020-09" db="EMBL/GenBank/DDBJ databases">
        <authorList>
            <person name="Sun Q."/>
            <person name="Ohkuma M."/>
        </authorList>
    </citation>
    <scope>NUCLEOTIDE SEQUENCE</scope>
    <source>
        <strain evidence="3">JCM 4784</strain>
    </source>
</reference>
<dbReference type="GO" id="GO:0003723">
    <property type="term" value="F:RNA binding"/>
    <property type="evidence" value="ECO:0007669"/>
    <property type="project" value="InterPro"/>
</dbReference>
<feature type="region of interest" description="Disordered" evidence="1">
    <location>
        <begin position="1"/>
        <end position="44"/>
    </location>
</feature>
<evidence type="ECO:0000256" key="1">
    <source>
        <dbReference type="SAM" id="MobiDB-lite"/>
    </source>
</evidence>
<dbReference type="Proteomes" id="UP000608024">
    <property type="component" value="Unassembled WGS sequence"/>
</dbReference>
<name>A0A919E1K7_9ACTN</name>
<comment type="caution">
    <text evidence="3">The sequence shown here is derived from an EMBL/GenBank/DDBJ whole genome shotgun (WGS) entry which is preliminary data.</text>
</comment>
<dbReference type="Gene3D" id="3.30.450.40">
    <property type="match status" value="1"/>
</dbReference>
<accession>A0A919E1K7</accession>
<dbReference type="EMBL" id="BNBT01000293">
    <property type="protein sequence ID" value="GHF01571.1"/>
    <property type="molecule type" value="Genomic_DNA"/>
</dbReference>
<protein>
    <submittedName>
        <fullName evidence="3">GAF domain-containing protein</fullName>
    </submittedName>
</protein>
<organism evidence="3 4">
    <name type="scientific">Streptomyces longispororuber</name>
    <dbReference type="NCBI Taxonomy" id="68230"/>
    <lineage>
        <taxon>Bacteria</taxon>
        <taxon>Bacillati</taxon>
        <taxon>Actinomycetota</taxon>
        <taxon>Actinomycetes</taxon>
        <taxon>Kitasatosporales</taxon>
        <taxon>Streptomycetaceae</taxon>
        <taxon>Streptomyces</taxon>
    </lineage>
</organism>
<dbReference type="RefSeq" id="WP_190140761.1">
    <property type="nucleotide sequence ID" value="NZ_BNBT01000293.1"/>
</dbReference>